<accession>A0A2S0VM68</accession>
<proteinExistence type="inferred from homology"/>
<dbReference type="KEGG" id="cate:C2869_02090"/>
<protein>
    <recommendedName>
        <fullName evidence="3">BD-FAE-like domain-containing protein</fullName>
    </recommendedName>
</protein>
<keyword evidence="2" id="KW-0378">Hydrolase</keyword>
<evidence type="ECO:0000256" key="1">
    <source>
        <dbReference type="ARBA" id="ARBA00010515"/>
    </source>
</evidence>
<comment type="similarity">
    <text evidence="1">Belongs to the 'GDXG' lipolytic enzyme family.</text>
</comment>
<dbReference type="PANTHER" id="PTHR48081">
    <property type="entry name" value="AB HYDROLASE SUPERFAMILY PROTEIN C4A8.06C"/>
    <property type="match status" value="1"/>
</dbReference>
<dbReference type="GO" id="GO:0004806">
    <property type="term" value="F:triacylglycerol lipase activity"/>
    <property type="evidence" value="ECO:0007669"/>
    <property type="project" value="TreeGrafter"/>
</dbReference>
<dbReference type="InterPro" id="IPR029058">
    <property type="entry name" value="AB_hydrolase_fold"/>
</dbReference>
<dbReference type="Proteomes" id="UP000244441">
    <property type="component" value="Chromosome"/>
</dbReference>
<gene>
    <name evidence="4" type="ORF">C2869_02090</name>
</gene>
<dbReference type="EMBL" id="CP026604">
    <property type="protein sequence ID" value="AWB65306.1"/>
    <property type="molecule type" value="Genomic_DNA"/>
</dbReference>
<name>A0A2S0VM68_9ALTE</name>
<dbReference type="InterPro" id="IPR049492">
    <property type="entry name" value="BD-FAE-like_dom"/>
</dbReference>
<sequence>MRNCYLRINIEKSSVKRNLTLQKLKFIRAACIGITLLLAACTLQNPTQKPEINANQYRQSLSLQPLKTPKKVDNNKLRAAYAIKYGEHPRQQLDILLAHSKQQNQQATPLVIYVHGGGFARGDKSSLYKNRNIDRVNYFLSKGISIASVNYRFLKQSHNGVLSSMQDVMRAIQLLRHFAQKLNLQKDNVACQGHSAGAGTCLWLAVKDDMAMPTSSDPIAQQSTRIKAAAVNATQASYDVFKWQKEVFSDYIDYPIIRSIPLSWYPGASQLFVFYGINNSEQLYQPDIVKYRHEVDMLSHMSADDPPIWVRNTLADKAPINTNMLFHSPLHAKYLWLYAKKAGQDYVVQAPSIKLKNRSRDDLSLDREQFTCQQLLGSRKAFCQ</sequence>
<evidence type="ECO:0000313" key="5">
    <source>
        <dbReference type="Proteomes" id="UP000244441"/>
    </source>
</evidence>
<evidence type="ECO:0000259" key="3">
    <source>
        <dbReference type="Pfam" id="PF20434"/>
    </source>
</evidence>
<dbReference type="AlphaFoldDB" id="A0A2S0VM68"/>
<evidence type="ECO:0000313" key="4">
    <source>
        <dbReference type="EMBL" id="AWB65306.1"/>
    </source>
</evidence>
<dbReference type="Gene3D" id="3.40.50.1820">
    <property type="entry name" value="alpha/beta hydrolase"/>
    <property type="match status" value="1"/>
</dbReference>
<organism evidence="4 5">
    <name type="scientific">Saccharobesus litoralis</name>
    <dbReference type="NCBI Taxonomy" id="2172099"/>
    <lineage>
        <taxon>Bacteria</taxon>
        <taxon>Pseudomonadati</taxon>
        <taxon>Pseudomonadota</taxon>
        <taxon>Gammaproteobacteria</taxon>
        <taxon>Alteromonadales</taxon>
        <taxon>Alteromonadaceae</taxon>
        <taxon>Saccharobesus</taxon>
    </lineage>
</organism>
<dbReference type="InterPro" id="IPR050300">
    <property type="entry name" value="GDXG_lipolytic_enzyme"/>
</dbReference>
<dbReference type="SUPFAM" id="SSF53474">
    <property type="entry name" value="alpha/beta-Hydrolases"/>
    <property type="match status" value="1"/>
</dbReference>
<feature type="domain" description="BD-FAE-like" evidence="3">
    <location>
        <begin position="100"/>
        <end position="245"/>
    </location>
</feature>
<keyword evidence="5" id="KW-1185">Reference proteome</keyword>
<dbReference type="Pfam" id="PF20434">
    <property type="entry name" value="BD-FAE"/>
    <property type="match status" value="1"/>
</dbReference>
<dbReference type="PANTHER" id="PTHR48081:SF30">
    <property type="entry name" value="ACETYL-HYDROLASE LIPR-RELATED"/>
    <property type="match status" value="1"/>
</dbReference>
<evidence type="ECO:0000256" key="2">
    <source>
        <dbReference type="ARBA" id="ARBA00022801"/>
    </source>
</evidence>
<reference evidence="4 5" key="1">
    <citation type="submission" date="2018-01" db="EMBL/GenBank/DDBJ databases">
        <title>Genome sequence of a Cantenovulum-like bacteria.</title>
        <authorList>
            <person name="Tan W.R."/>
            <person name="Lau N.-S."/>
            <person name="Go F."/>
            <person name="Amirul A.-A.A."/>
        </authorList>
    </citation>
    <scope>NUCLEOTIDE SEQUENCE [LARGE SCALE GENOMIC DNA]</scope>
    <source>
        <strain evidence="4 5">CCB-QB4</strain>
    </source>
</reference>